<dbReference type="OrthoDB" id="9790390at2"/>
<dbReference type="RefSeq" id="WP_158028114.1">
    <property type="nucleotide sequence ID" value="NZ_BMHG01000001.1"/>
</dbReference>
<dbReference type="InterPro" id="IPR036249">
    <property type="entry name" value="Thioredoxin-like_sf"/>
</dbReference>
<dbReference type="Gene3D" id="3.40.30.10">
    <property type="entry name" value="Glutaredoxin"/>
    <property type="match status" value="1"/>
</dbReference>
<evidence type="ECO:0000256" key="1">
    <source>
        <dbReference type="ARBA" id="ARBA00023157"/>
    </source>
</evidence>
<dbReference type="GO" id="GO:0005829">
    <property type="term" value="C:cytosol"/>
    <property type="evidence" value="ECO:0007669"/>
    <property type="project" value="TreeGrafter"/>
</dbReference>
<comment type="caution">
    <text evidence="3">The sequence shown here is derived from an EMBL/GenBank/DDBJ whole genome shotgun (WGS) entry which is preliminary data.</text>
</comment>
<dbReference type="PANTHER" id="PTHR45663">
    <property type="entry name" value="GEO12009P1"/>
    <property type="match status" value="1"/>
</dbReference>
<dbReference type="PANTHER" id="PTHR45663:SF40">
    <property type="entry name" value="THIOREDOXIN 2"/>
    <property type="match status" value="1"/>
</dbReference>
<reference evidence="3 4" key="1">
    <citation type="submission" date="2019-09" db="EMBL/GenBank/DDBJ databases">
        <title>Phylogeny of genus Pseudoclavibacter and closely related genus.</title>
        <authorList>
            <person name="Li Y."/>
        </authorList>
    </citation>
    <scope>NUCLEOTIDE SEQUENCE [LARGE SCALE GENOMIC DNA]</scope>
    <source>
        <strain evidence="3 4">EGI 60007</strain>
    </source>
</reference>
<gene>
    <name evidence="3" type="ORF">F8O04_04515</name>
</gene>
<evidence type="ECO:0000313" key="4">
    <source>
        <dbReference type="Proteomes" id="UP000431744"/>
    </source>
</evidence>
<dbReference type="InterPro" id="IPR017937">
    <property type="entry name" value="Thioredoxin_CS"/>
</dbReference>
<dbReference type="SUPFAM" id="SSF52833">
    <property type="entry name" value="Thioredoxin-like"/>
    <property type="match status" value="1"/>
</dbReference>
<dbReference type="Pfam" id="PF00085">
    <property type="entry name" value="Thioredoxin"/>
    <property type="match status" value="1"/>
</dbReference>
<evidence type="ECO:0000313" key="3">
    <source>
        <dbReference type="EMBL" id="KAB1649524.1"/>
    </source>
</evidence>
<evidence type="ECO:0000259" key="2">
    <source>
        <dbReference type="PROSITE" id="PS51352"/>
    </source>
</evidence>
<dbReference type="InterPro" id="IPR013766">
    <property type="entry name" value="Thioredoxin_domain"/>
</dbReference>
<dbReference type="AlphaFoldDB" id="A0A6H9WT19"/>
<keyword evidence="1" id="KW-1015">Disulfide bond</keyword>
<dbReference type="PROSITE" id="PS51352">
    <property type="entry name" value="THIOREDOXIN_2"/>
    <property type="match status" value="1"/>
</dbReference>
<name>A0A6H9WT19_9MICO</name>
<dbReference type="EMBL" id="WBJY01000001">
    <property type="protein sequence ID" value="KAB1649524.1"/>
    <property type="molecule type" value="Genomic_DNA"/>
</dbReference>
<organism evidence="3 4">
    <name type="scientific">Pseudoclavibacter endophyticus</name>
    <dbReference type="NCBI Taxonomy" id="1778590"/>
    <lineage>
        <taxon>Bacteria</taxon>
        <taxon>Bacillati</taxon>
        <taxon>Actinomycetota</taxon>
        <taxon>Actinomycetes</taxon>
        <taxon>Micrococcales</taxon>
        <taxon>Microbacteriaceae</taxon>
        <taxon>Pseudoclavibacter</taxon>
    </lineage>
</organism>
<dbReference type="PROSITE" id="PS00194">
    <property type="entry name" value="THIOREDOXIN_1"/>
    <property type="match status" value="1"/>
</dbReference>
<dbReference type="PRINTS" id="PR00421">
    <property type="entry name" value="THIOREDOXIN"/>
</dbReference>
<accession>A0A6H9WT19</accession>
<dbReference type="CDD" id="cd02947">
    <property type="entry name" value="TRX_family"/>
    <property type="match status" value="1"/>
</dbReference>
<protein>
    <submittedName>
        <fullName evidence="3">Thiol reductase thioredoxin</fullName>
    </submittedName>
</protein>
<keyword evidence="4" id="KW-1185">Reference proteome</keyword>
<proteinExistence type="predicted"/>
<sequence>MATVELTPETFESTVANDGITLIDFWASWCGPCRMFGPIYEAASESHAEVAFTKFDTEEYNAFSGALGIQSIPTIWAFRDGVLLFQQAGVLPAEALDQLVDALKAVDMDEVHAKLAEQRAAKEAPEAPEQ</sequence>
<feature type="domain" description="Thioredoxin" evidence="2">
    <location>
        <begin position="1"/>
        <end position="105"/>
    </location>
</feature>
<dbReference type="Proteomes" id="UP000431744">
    <property type="component" value="Unassembled WGS sequence"/>
</dbReference>
<dbReference type="GO" id="GO:0015035">
    <property type="term" value="F:protein-disulfide reductase activity"/>
    <property type="evidence" value="ECO:0007669"/>
    <property type="project" value="TreeGrafter"/>
</dbReference>